<feature type="region of interest" description="Disordered" evidence="10">
    <location>
        <begin position="295"/>
        <end position="394"/>
    </location>
</feature>
<evidence type="ECO:0000256" key="4">
    <source>
        <dbReference type="ARBA" id="ARBA00022763"/>
    </source>
</evidence>
<feature type="compositionally biased region" description="Basic and acidic residues" evidence="10">
    <location>
        <begin position="157"/>
        <end position="172"/>
    </location>
</feature>
<name>A0A2L2TVP9_9HYPO</name>
<comment type="PTM">
    <text evidence="9">Phosphorylated in response to DNA damage.</text>
</comment>
<comment type="function">
    <text evidence="9">Regulatory subunit of the SLX1-SLX4 structure-specific endonuclease that resolves DNA secondary structures generated during DNA repair and recombination. Has endonuclease activity towards branched DNA substrates, introducing single-strand cuts in duplex DNA close to junctions with ss-DNA.</text>
</comment>
<comment type="subunit">
    <text evidence="9">Forms a heterodimer with SLX1.</text>
</comment>
<feature type="compositionally biased region" description="Basic residues" evidence="10">
    <location>
        <begin position="370"/>
        <end position="387"/>
    </location>
</feature>
<feature type="compositionally biased region" description="Basic residues" evidence="10">
    <location>
        <begin position="129"/>
        <end position="148"/>
    </location>
</feature>
<dbReference type="Proteomes" id="UP000245910">
    <property type="component" value="Chromosome I"/>
</dbReference>
<evidence type="ECO:0000256" key="2">
    <source>
        <dbReference type="ARBA" id="ARBA00006661"/>
    </source>
</evidence>
<feature type="compositionally biased region" description="Basic residues" evidence="10">
    <location>
        <begin position="666"/>
        <end position="675"/>
    </location>
</feature>
<keyword evidence="3 9" id="KW-0597">Phosphoprotein</keyword>
<dbReference type="CDD" id="cd22999">
    <property type="entry name" value="SAP_SLX4"/>
    <property type="match status" value="1"/>
</dbReference>
<evidence type="ECO:0000313" key="11">
    <source>
        <dbReference type="EMBL" id="CEI64495.1"/>
    </source>
</evidence>
<dbReference type="GO" id="GO:0033557">
    <property type="term" value="C:Slx1-Slx4 complex"/>
    <property type="evidence" value="ECO:0007669"/>
    <property type="project" value="UniProtKB-UniRule"/>
</dbReference>
<evidence type="ECO:0000256" key="8">
    <source>
        <dbReference type="ARBA" id="ARBA00029496"/>
    </source>
</evidence>
<protein>
    <recommendedName>
        <fullName evidence="8 9">Structure-specific endonuclease subunit SLX4</fullName>
    </recommendedName>
</protein>
<feature type="region of interest" description="Disordered" evidence="10">
    <location>
        <begin position="125"/>
        <end position="222"/>
    </location>
</feature>
<dbReference type="Pfam" id="PF09494">
    <property type="entry name" value="Slx4"/>
    <property type="match status" value="1"/>
</dbReference>
<keyword evidence="4 9" id="KW-0227">DNA damage</keyword>
<dbReference type="InterPro" id="IPR018574">
    <property type="entry name" value="Structure-sp_endonuc_su_Slx4"/>
</dbReference>
<evidence type="ECO:0000256" key="7">
    <source>
        <dbReference type="ARBA" id="ARBA00023242"/>
    </source>
</evidence>
<comment type="similarity">
    <text evidence="2 9">Belongs to the SLX4 family.</text>
</comment>
<dbReference type="EMBL" id="LN649229">
    <property type="protein sequence ID" value="CEI64495.1"/>
    <property type="molecule type" value="Genomic_DNA"/>
</dbReference>
<evidence type="ECO:0000256" key="3">
    <source>
        <dbReference type="ARBA" id="ARBA00022553"/>
    </source>
</evidence>
<comment type="subcellular location">
    <subcellularLocation>
        <location evidence="1 9">Nucleus</location>
    </subcellularLocation>
</comment>
<dbReference type="GO" id="GO:0006260">
    <property type="term" value="P:DNA replication"/>
    <property type="evidence" value="ECO:0007669"/>
    <property type="project" value="InterPro"/>
</dbReference>
<keyword evidence="7 9" id="KW-0539">Nucleus</keyword>
<feature type="region of interest" description="Disordered" evidence="10">
    <location>
        <begin position="534"/>
        <end position="568"/>
    </location>
</feature>
<dbReference type="GO" id="GO:0006310">
    <property type="term" value="P:DNA recombination"/>
    <property type="evidence" value="ECO:0007669"/>
    <property type="project" value="UniProtKB-UniRule"/>
</dbReference>
<reference evidence="12" key="1">
    <citation type="submission" date="2014-10" db="EMBL/GenBank/DDBJ databases">
        <authorList>
            <person name="King R."/>
        </authorList>
    </citation>
    <scope>NUCLEOTIDE SEQUENCE [LARGE SCALE GENOMIC DNA]</scope>
    <source>
        <strain evidence="12">A3/5</strain>
    </source>
</reference>
<proteinExistence type="inferred from homology"/>
<evidence type="ECO:0000313" key="12">
    <source>
        <dbReference type="Proteomes" id="UP000245910"/>
    </source>
</evidence>
<sequence length="885" mass="95837">MVSPDVSELSPLSDTRRQLLHVNSSSPGLPPLREVLANSQLQNQNGYGNTILPMNETLGFITTHHLQSSESMSKVTSAPLFGTSVPVTNFNTAANLGELSTNGGFIAGDSAVPNQQEDDIVVVKITGKSTRKPRKPKVPKPAAPKRTKSVPSAKSQTSKDDTGDKDIDDAQVKSKAKKKRTGTMSNHFPPPQEPSAPEKLEKVDVNKPLHLEQAPARRLDWTPPAQKTVVNIDSDSSAFKTLGSSEADQPLPVFKNLVGGYACAEQPSESACRTAQASDEDSSFLKKRKRIELLATKATSSSAMEPEKSPTKKPPKKKKPTTITELATAAYRVPSQPNPEPSSPSLLDHFSIVKNGTDAAVDAQSNNPKGKGKQRRKTTKAPKKKAPPKPVLLSPNAALAQVANQDFVFGTSSQLAREESPTVLKDLQAALRQSNQNEDIGFAIPIHSDGTEPQQQRGKLWDAAARNAEGDLFDVEVVNLTEDTSILPVEGTNSNPFGYHVGGDDSIITIESHAPSDHGPSVELPETSAFPGERAMHASEGGSPYFSDSDFSASTNIGPSRTEQNNAADGALVTPTEEIERLPELPPQLPRPNYEGFTDIRLAKEIKKFGFKPIKRRSAMIALLDQCWQSKARIGQASFHATAISPAARPKATKISKIKTPPKAAKSPKKPRGQSRRNSVSASEPQEPPPSAQPPETPKRRPGRPRKDSLDSSPGITSPSKRKSASPSKRTISSRRGKASQPPVIEIPDSEDDGSDLSSSPQSNLQQTFPSSAPLDISITTNDDTESILAVTHTKEEVALFEHITNAVKSTPRTTDPQKPSWNEKILLYEPIILEDLATWLNTGELNRVGYDGEVNPNDVKKWCESKSVCCVARENHRGKERKRF</sequence>
<evidence type="ECO:0000256" key="6">
    <source>
        <dbReference type="ARBA" id="ARBA00023204"/>
    </source>
</evidence>
<feature type="compositionally biased region" description="Basic residues" evidence="10">
    <location>
        <begin position="311"/>
        <end position="320"/>
    </location>
</feature>
<dbReference type="HAMAP" id="MF_03110">
    <property type="entry name" value="Endonuc_su_Slx4"/>
    <property type="match status" value="1"/>
</dbReference>
<feature type="compositionally biased region" description="Basic and acidic residues" evidence="10">
    <location>
        <begin position="196"/>
        <end position="220"/>
    </location>
</feature>
<keyword evidence="12" id="KW-1185">Reference proteome</keyword>
<evidence type="ECO:0000256" key="10">
    <source>
        <dbReference type="SAM" id="MobiDB-lite"/>
    </source>
</evidence>
<feature type="compositionally biased region" description="Pro residues" evidence="10">
    <location>
        <begin position="686"/>
        <end position="696"/>
    </location>
</feature>
<keyword evidence="5 9" id="KW-0233">DNA recombination</keyword>
<accession>A0A2L2TVP9</accession>
<keyword evidence="6 9" id="KW-0234">DNA repair</keyword>
<feature type="compositionally biased region" description="Polar residues" evidence="10">
    <location>
        <begin position="761"/>
        <end position="771"/>
    </location>
</feature>
<evidence type="ECO:0000256" key="5">
    <source>
        <dbReference type="ARBA" id="ARBA00023172"/>
    </source>
</evidence>
<organism evidence="11 12">
    <name type="scientific">Fusarium venenatum</name>
    <dbReference type="NCBI Taxonomy" id="56646"/>
    <lineage>
        <taxon>Eukaryota</taxon>
        <taxon>Fungi</taxon>
        <taxon>Dikarya</taxon>
        <taxon>Ascomycota</taxon>
        <taxon>Pezizomycotina</taxon>
        <taxon>Sordariomycetes</taxon>
        <taxon>Hypocreomycetidae</taxon>
        <taxon>Hypocreales</taxon>
        <taxon>Nectriaceae</taxon>
        <taxon>Fusarium</taxon>
    </lineage>
</organism>
<gene>
    <name evidence="9" type="primary">SLX4</name>
</gene>
<dbReference type="STRING" id="56646.A0A2L2TVP9"/>
<feature type="compositionally biased region" description="Polar residues" evidence="10">
    <location>
        <begin position="549"/>
        <end position="567"/>
    </location>
</feature>
<evidence type="ECO:0000256" key="9">
    <source>
        <dbReference type="HAMAP-Rule" id="MF_03110"/>
    </source>
</evidence>
<dbReference type="GO" id="GO:0017108">
    <property type="term" value="F:5'-flap endonuclease activity"/>
    <property type="evidence" value="ECO:0007669"/>
    <property type="project" value="InterPro"/>
</dbReference>
<dbReference type="GO" id="GO:0006281">
    <property type="term" value="P:DNA repair"/>
    <property type="evidence" value="ECO:0007669"/>
    <property type="project" value="UniProtKB-UniRule"/>
</dbReference>
<evidence type="ECO:0000256" key="1">
    <source>
        <dbReference type="ARBA" id="ARBA00004123"/>
    </source>
</evidence>
<dbReference type="InterPro" id="IPR027784">
    <property type="entry name" value="Slx4_ascomycetes"/>
</dbReference>
<feature type="region of interest" description="Disordered" evidence="10">
    <location>
        <begin position="645"/>
        <end position="779"/>
    </location>
</feature>
<dbReference type="AlphaFoldDB" id="A0A2L2TVP9"/>